<comment type="caution">
    <text evidence="1">The sequence shown here is derived from an EMBL/GenBank/DDBJ whole genome shotgun (WGS) entry which is preliminary data.</text>
</comment>
<organism evidence="1">
    <name type="scientific">bioreactor metagenome</name>
    <dbReference type="NCBI Taxonomy" id="1076179"/>
    <lineage>
        <taxon>unclassified sequences</taxon>
        <taxon>metagenomes</taxon>
        <taxon>ecological metagenomes</taxon>
    </lineage>
</organism>
<accession>A0A645IGH3</accession>
<reference evidence="1" key="1">
    <citation type="submission" date="2019-08" db="EMBL/GenBank/DDBJ databases">
        <authorList>
            <person name="Kucharzyk K."/>
            <person name="Murdoch R.W."/>
            <person name="Higgins S."/>
            <person name="Loffler F."/>
        </authorList>
    </citation>
    <scope>NUCLEOTIDE SEQUENCE</scope>
</reference>
<gene>
    <name evidence="1" type="ORF">SDC9_194049</name>
</gene>
<dbReference type="EMBL" id="VSSQ01107138">
    <property type="protein sequence ID" value="MPN46463.1"/>
    <property type="molecule type" value="Genomic_DNA"/>
</dbReference>
<name>A0A645IGH3_9ZZZZ</name>
<dbReference type="AlphaFoldDB" id="A0A645IGH3"/>
<sequence>MHLRAHDVDLAAALQQVERLVGIAGFQVVVVDIELDILRENPVGDLE</sequence>
<proteinExistence type="predicted"/>
<evidence type="ECO:0000313" key="1">
    <source>
        <dbReference type="EMBL" id="MPN46463.1"/>
    </source>
</evidence>
<protein>
    <submittedName>
        <fullName evidence="1">Uncharacterized protein</fullName>
    </submittedName>
</protein>